<dbReference type="EMBL" id="CAJOBJ010030234">
    <property type="protein sequence ID" value="CAF4268533.1"/>
    <property type="molecule type" value="Genomic_DNA"/>
</dbReference>
<comment type="caution">
    <text evidence="3">The sequence shown here is derived from an EMBL/GenBank/DDBJ whole genome shotgun (WGS) entry which is preliminary data.</text>
</comment>
<reference evidence="3" key="1">
    <citation type="submission" date="2021-02" db="EMBL/GenBank/DDBJ databases">
        <authorList>
            <person name="Nowell W R."/>
        </authorList>
    </citation>
    <scope>NUCLEOTIDE SEQUENCE</scope>
</reference>
<proteinExistence type="predicted"/>
<feature type="region of interest" description="Disordered" evidence="1">
    <location>
        <begin position="1"/>
        <end position="29"/>
    </location>
</feature>
<evidence type="ECO:0000313" key="5">
    <source>
        <dbReference type="Proteomes" id="UP000681720"/>
    </source>
</evidence>
<dbReference type="AlphaFoldDB" id="A0A8S2T7H7"/>
<organism evidence="3 5">
    <name type="scientific">Rotaria magnacalcarata</name>
    <dbReference type="NCBI Taxonomy" id="392030"/>
    <lineage>
        <taxon>Eukaryota</taxon>
        <taxon>Metazoa</taxon>
        <taxon>Spiralia</taxon>
        <taxon>Gnathifera</taxon>
        <taxon>Rotifera</taxon>
        <taxon>Eurotatoria</taxon>
        <taxon>Bdelloidea</taxon>
        <taxon>Philodinida</taxon>
        <taxon>Philodinidae</taxon>
        <taxon>Rotaria</taxon>
    </lineage>
</organism>
<gene>
    <name evidence="4" type="ORF">BYL167_LOCUS79244</name>
    <name evidence="3" type="ORF">GIL414_LOCUS24448</name>
    <name evidence="2" type="ORF">SMN809_LOCUS24649</name>
</gene>
<dbReference type="Proteomes" id="UP000676336">
    <property type="component" value="Unassembled WGS sequence"/>
</dbReference>
<evidence type="ECO:0000313" key="3">
    <source>
        <dbReference type="EMBL" id="CAF4268533.1"/>
    </source>
</evidence>
<dbReference type="Proteomes" id="UP000681720">
    <property type="component" value="Unassembled WGS sequence"/>
</dbReference>
<sequence length="29" mass="3367">MEGAVVGGRRLDEGFESDDEYERRRHGRS</sequence>
<evidence type="ECO:0000313" key="4">
    <source>
        <dbReference type="EMBL" id="CAF5182905.1"/>
    </source>
</evidence>
<protein>
    <submittedName>
        <fullName evidence="3">Uncharacterized protein</fullName>
    </submittedName>
</protein>
<name>A0A8S2T7H7_9BILA</name>
<dbReference type="EMBL" id="CAJOBH010292548">
    <property type="protein sequence ID" value="CAF5182905.1"/>
    <property type="molecule type" value="Genomic_DNA"/>
</dbReference>
<feature type="non-terminal residue" evidence="3">
    <location>
        <position position="1"/>
    </location>
</feature>
<evidence type="ECO:0000256" key="1">
    <source>
        <dbReference type="SAM" id="MobiDB-lite"/>
    </source>
</evidence>
<dbReference type="EMBL" id="CAJOBI010029826">
    <property type="protein sequence ID" value="CAF4266634.1"/>
    <property type="molecule type" value="Genomic_DNA"/>
</dbReference>
<dbReference type="Proteomes" id="UP000681967">
    <property type="component" value="Unassembled WGS sequence"/>
</dbReference>
<evidence type="ECO:0000313" key="2">
    <source>
        <dbReference type="EMBL" id="CAF4266634.1"/>
    </source>
</evidence>
<accession>A0A8S2T7H7</accession>